<organism evidence="2 3">
    <name type="scientific">Microbacterium aurugineum</name>
    <dbReference type="NCBI Taxonomy" id="2851642"/>
    <lineage>
        <taxon>Bacteria</taxon>
        <taxon>Bacillati</taxon>
        <taxon>Actinomycetota</taxon>
        <taxon>Actinomycetes</taxon>
        <taxon>Micrococcales</taxon>
        <taxon>Microbacteriaceae</taxon>
        <taxon>Microbacterium</taxon>
    </lineage>
</organism>
<dbReference type="RefSeq" id="WP_248570151.1">
    <property type="nucleotide sequence ID" value="NZ_CP078078.1"/>
</dbReference>
<name>A0ABY4IZ63_9MICO</name>
<feature type="compositionally biased region" description="Basic and acidic residues" evidence="1">
    <location>
        <begin position="12"/>
        <end position="29"/>
    </location>
</feature>
<evidence type="ECO:0000313" key="2">
    <source>
        <dbReference type="EMBL" id="UPL17030.1"/>
    </source>
</evidence>
<evidence type="ECO:0000256" key="1">
    <source>
        <dbReference type="SAM" id="MobiDB-lite"/>
    </source>
</evidence>
<gene>
    <name evidence="2" type="ORF">KV397_04255</name>
</gene>
<sequence length="71" mass="7686">MTSPNTLPIPRLRPETATHEHGWRVESRHPTSEGVVLYVRCADCGSRRVDLQAHPHTPPVGVSAELGGAGH</sequence>
<dbReference type="EMBL" id="CP078078">
    <property type="protein sequence ID" value="UPL17030.1"/>
    <property type="molecule type" value="Genomic_DNA"/>
</dbReference>
<proteinExistence type="predicted"/>
<reference evidence="2 3" key="1">
    <citation type="submission" date="2021-06" db="EMBL/GenBank/DDBJ databases">
        <title>Genome-based taxonomic framework of Microbacterium strains isolated from marine environment, the description of four new species and reclassification of four preexisting species.</title>
        <authorList>
            <person name="Lee S.D."/>
            <person name="Kim S.-M."/>
            <person name="Byeon Y.-S."/>
            <person name="Yang H.L."/>
            <person name="Kim I.S."/>
        </authorList>
    </citation>
    <scope>NUCLEOTIDE SEQUENCE [LARGE SCALE GENOMIC DNA]</scope>
    <source>
        <strain evidence="2 3">KSW4-10</strain>
    </source>
</reference>
<keyword evidence="3" id="KW-1185">Reference proteome</keyword>
<protein>
    <submittedName>
        <fullName evidence="2">Uncharacterized protein</fullName>
    </submittedName>
</protein>
<dbReference type="Proteomes" id="UP000830631">
    <property type="component" value="Chromosome"/>
</dbReference>
<feature type="region of interest" description="Disordered" evidence="1">
    <location>
        <begin position="1"/>
        <end position="29"/>
    </location>
</feature>
<evidence type="ECO:0000313" key="3">
    <source>
        <dbReference type="Proteomes" id="UP000830631"/>
    </source>
</evidence>
<feature type="region of interest" description="Disordered" evidence="1">
    <location>
        <begin position="52"/>
        <end position="71"/>
    </location>
</feature>
<accession>A0ABY4IZ63</accession>